<proteinExistence type="predicted"/>
<accession>A0A401TGR7</accession>
<dbReference type="EMBL" id="BEZZ01061805">
    <property type="protein sequence ID" value="GCC41796.1"/>
    <property type="molecule type" value="Genomic_DNA"/>
</dbReference>
<reference evidence="2 3" key="1">
    <citation type="journal article" date="2018" name="Nat. Ecol. Evol.">
        <title>Shark genomes provide insights into elasmobranch evolution and the origin of vertebrates.</title>
        <authorList>
            <person name="Hara Y"/>
            <person name="Yamaguchi K"/>
            <person name="Onimaru K"/>
            <person name="Kadota M"/>
            <person name="Koyanagi M"/>
            <person name="Keeley SD"/>
            <person name="Tatsumi K"/>
            <person name="Tanaka K"/>
            <person name="Motone F"/>
            <person name="Kageyama Y"/>
            <person name="Nozu R"/>
            <person name="Adachi N"/>
            <person name="Nishimura O"/>
            <person name="Nakagawa R"/>
            <person name="Tanegashima C"/>
            <person name="Kiyatake I"/>
            <person name="Matsumoto R"/>
            <person name="Murakumo K"/>
            <person name="Nishida K"/>
            <person name="Terakita A"/>
            <person name="Kuratani S"/>
            <person name="Sato K"/>
            <person name="Hyodo S Kuraku.S."/>
        </authorList>
    </citation>
    <scope>NUCLEOTIDE SEQUENCE [LARGE SCALE GENOMIC DNA]</scope>
</reference>
<evidence type="ECO:0008006" key="4">
    <source>
        <dbReference type="Google" id="ProtNLM"/>
    </source>
</evidence>
<sequence length="135" mass="15266">EWIERWTETGDEDIQPAHAYILVYDICCFASFEYIKAVHQLIVAKRPPGSGKVPILIVGNKRDLQRCRVAPRHNVAALVKRSWKCGYIECSAKYNWHILLLFKELLKTTGCLASRGAHASACLQGGLRTNRCIIL</sequence>
<dbReference type="Gene3D" id="3.40.50.300">
    <property type="entry name" value="P-loop containing nucleotide triphosphate hydrolases"/>
    <property type="match status" value="1"/>
</dbReference>
<evidence type="ECO:0000256" key="1">
    <source>
        <dbReference type="ARBA" id="ARBA00022741"/>
    </source>
</evidence>
<protein>
    <recommendedName>
        <fullName evidence="4">Small monomeric GTPase</fullName>
    </recommendedName>
</protein>
<dbReference type="InterPro" id="IPR027417">
    <property type="entry name" value="P-loop_NTPase"/>
</dbReference>
<dbReference type="PANTHER" id="PTHR46350:SF2">
    <property type="entry name" value="RAS LIKE FAMILY 10 MEMBER B"/>
    <property type="match status" value="1"/>
</dbReference>
<dbReference type="OMA" id="EWIERWT"/>
<dbReference type="PANTHER" id="PTHR46350">
    <property type="entry name" value="RAS LIKE FAMILY 10 MEMBER B-RELATED"/>
    <property type="match status" value="1"/>
</dbReference>
<name>A0A401TGR7_CHIPU</name>
<evidence type="ECO:0000313" key="3">
    <source>
        <dbReference type="Proteomes" id="UP000287033"/>
    </source>
</evidence>
<dbReference type="GO" id="GO:0003924">
    <property type="term" value="F:GTPase activity"/>
    <property type="evidence" value="ECO:0007669"/>
    <property type="project" value="InterPro"/>
</dbReference>
<feature type="non-terminal residue" evidence="2">
    <location>
        <position position="1"/>
    </location>
</feature>
<dbReference type="Pfam" id="PF00071">
    <property type="entry name" value="Ras"/>
    <property type="match status" value="1"/>
</dbReference>
<dbReference type="STRING" id="137246.A0A401TGR7"/>
<organism evidence="2 3">
    <name type="scientific">Chiloscyllium punctatum</name>
    <name type="common">Brownbanded bambooshark</name>
    <name type="synonym">Hemiscyllium punctatum</name>
    <dbReference type="NCBI Taxonomy" id="137246"/>
    <lineage>
        <taxon>Eukaryota</taxon>
        <taxon>Metazoa</taxon>
        <taxon>Chordata</taxon>
        <taxon>Craniata</taxon>
        <taxon>Vertebrata</taxon>
        <taxon>Chondrichthyes</taxon>
        <taxon>Elasmobranchii</taxon>
        <taxon>Galeomorphii</taxon>
        <taxon>Galeoidea</taxon>
        <taxon>Orectolobiformes</taxon>
        <taxon>Hemiscylliidae</taxon>
        <taxon>Chiloscyllium</taxon>
    </lineage>
</organism>
<comment type="caution">
    <text evidence="2">The sequence shown here is derived from an EMBL/GenBank/DDBJ whole genome shotgun (WGS) entry which is preliminary data.</text>
</comment>
<evidence type="ECO:0000313" key="2">
    <source>
        <dbReference type="EMBL" id="GCC41796.1"/>
    </source>
</evidence>
<dbReference type="InterPro" id="IPR052661">
    <property type="entry name" value="Ras-like_GTPase_Reg"/>
</dbReference>
<dbReference type="PRINTS" id="PR00449">
    <property type="entry name" value="RASTRNSFRMNG"/>
</dbReference>
<dbReference type="OrthoDB" id="299781at2759"/>
<dbReference type="Proteomes" id="UP000287033">
    <property type="component" value="Unassembled WGS sequence"/>
</dbReference>
<keyword evidence="1" id="KW-0547">Nucleotide-binding</keyword>
<dbReference type="GO" id="GO:0005525">
    <property type="term" value="F:GTP binding"/>
    <property type="evidence" value="ECO:0007669"/>
    <property type="project" value="InterPro"/>
</dbReference>
<gene>
    <name evidence="2" type="ORF">chiPu_0025598</name>
</gene>
<dbReference type="InterPro" id="IPR001806">
    <property type="entry name" value="Small_GTPase"/>
</dbReference>
<keyword evidence="3" id="KW-1185">Reference proteome</keyword>
<dbReference type="SMART" id="SM00173">
    <property type="entry name" value="RAS"/>
    <property type="match status" value="1"/>
</dbReference>
<dbReference type="PROSITE" id="PS51421">
    <property type="entry name" value="RAS"/>
    <property type="match status" value="1"/>
</dbReference>
<dbReference type="SUPFAM" id="SSF52540">
    <property type="entry name" value="P-loop containing nucleoside triphosphate hydrolases"/>
    <property type="match status" value="1"/>
</dbReference>
<dbReference type="AlphaFoldDB" id="A0A401TGR7"/>
<dbReference type="PROSITE" id="PS51419">
    <property type="entry name" value="RAB"/>
    <property type="match status" value="1"/>
</dbReference>